<evidence type="ECO:0000259" key="5">
    <source>
        <dbReference type="PROSITE" id="PS50977"/>
    </source>
</evidence>
<dbReference type="InterPro" id="IPR009057">
    <property type="entry name" value="Homeodomain-like_sf"/>
</dbReference>
<dbReference type="PROSITE" id="PS50977">
    <property type="entry name" value="HTH_TETR_2"/>
    <property type="match status" value="1"/>
</dbReference>
<dbReference type="GO" id="GO:0003677">
    <property type="term" value="F:DNA binding"/>
    <property type="evidence" value="ECO:0007669"/>
    <property type="project" value="UniProtKB-UniRule"/>
</dbReference>
<dbReference type="InterPro" id="IPR036271">
    <property type="entry name" value="Tet_transcr_reg_TetR-rel_C_sf"/>
</dbReference>
<keyword evidence="2 4" id="KW-0238">DNA-binding</keyword>
<feature type="domain" description="HTH tetR-type" evidence="5">
    <location>
        <begin position="76"/>
        <end position="136"/>
    </location>
</feature>
<dbReference type="SUPFAM" id="SSF46689">
    <property type="entry name" value="Homeodomain-like"/>
    <property type="match status" value="1"/>
</dbReference>
<dbReference type="STRING" id="54.SAMN02745121_04192"/>
<organism evidence="6 7">
    <name type="scientific">Nannocystis exedens</name>
    <dbReference type="NCBI Taxonomy" id="54"/>
    <lineage>
        <taxon>Bacteria</taxon>
        <taxon>Pseudomonadati</taxon>
        <taxon>Myxococcota</taxon>
        <taxon>Polyangia</taxon>
        <taxon>Nannocystales</taxon>
        <taxon>Nannocystaceae</taxon>
        <taxon>Nannocystis</taxon>
    </lineage>
</organism>
<evidence type="ECO:0000256" key="3">
    <source>
        <dbReference type="ARBA" id="ARBA00023163"/>
    </source>
</evidence>
<evidence type="ECO:0000313" key="7">
    <source>
        <dbReference type="Proteomes" id="UP000199400"/>
    </source>
</evidence>
<dbReference type="Gene3D" id="1.10.10.60">
    <property type="entry name" value="Homeodomain-like"/>
    <property type="match status" value="1"/>
</dbReference>
<dbReference type="PANTHER" id="PTHR47506:SF1">
    <property type="entry name" value="HTH-TYPE TRANSCRIPTIONAL REGULATOR YJDC"/>
    <property type="match status" value="1"/>
</dbReference>
<dbReference type="PANTHER" id="PTHR47506">
    <property type="entry name" value="TRANSCRIPTIONAL REGULATORY PROTEIN"/>
    <property type="match status" value="1"/>
</dbReference>
<dbReference type="AlphaFoldDB" id="A0A1I2AD78"/>
<evidence type="ECO:0000313" key="6">
    <source>
        <dbReference type="EMBL" id="SFE41687.1"/>
    </source>
</evidence>
<evidence type="ECO:0000256" key="4">
    <source>
        <dbReference type="PROSITE-ProRule" id="PRU00335"/>
    </source>
</evidence>
<dbReference type="Proteomes" id="UP000199400">
    <property type="component" value="Unassembled WGS sequence"/>
</dbReference>
<dbReference type="SUPFAM" id="SSF48498">
    <property type="entry name" value="Tetracyclin repressor-like, C-terminal domain"/>
    <property type="match status" value="1"/>
</dbReference>
<keyword evidence="3" id="KW-0804">Transcription</keyword>
<name>A0A1I2AD78_9BACT</name>
<feature type="DNA-binding region" description="H-T-H motif" evidence="4">
    <location>
        <begin position="99"/>
        <end position="118"/>
    </location>
</feature>
<proteinExistence type="predicted"/>
<dbReference type="InterPro" id="IPR001647">
    <property type="entry name" value="HTH_TetR"/>
</dbReference>
<dbReference type="Pfam" id="PF16925">
    <property type="entry name" value="TetR_C_13"/>
    <property type="match status" value="1"/>
</dbReference>
<reference evidence="7" key="1">
    <citation type="submission" date="2016-10" db="EMBL/GenBank/DDBJ databases">
        <authorList>
            <person name="Varghese N."/>
            <person name="Submissions S."/>
        </authorList>
    </citation>
    <scope>NUCLEOTIDE SEQUENCE [LARGE SCALE GENOMIC DNA]</scope>
    <source>
        <strain evidence="7">ATCC 25963</strain>
    </source>
</reference>
<dbReference type="Pfam" id="PF00440">
    <property type="entry name" value="TetR_N"/>
    <property type="match status" value="1"/>
</dbReference>
<keyword evidence="1" id="KW-0805">Transcription regulation</keyword>
<dbReference type="InterPro" id="IPR011075">
    <property type="entry name" value="TetR_C"/>
</dbReference>
<evidence type="ECO:0000256" key="1">
    <source>
        <dbReference type="ARBA" id="ARBA00023015"/>
    </source>
</evidence>
<evidence type="ECO:0000256" key="2">
    <source>
        <dbReference type="ARBA" id="ARBA00023125"/>
    </source>
</evidence>
<dbReference type="EMBL" id="FOMX01000013">
    <property type="protein sequence ID" value="SFE41687.1"/>
    <property type="molecule type" value="Genomic_DNA"/>
</dbReference>
<keyword evidence="7" id="KW-1185">Reference proteome</keyword>
<dbReference type="Gene3D" id="1.10.357.10">
    <property type="entry name" value="Tetracycline Repressor, domain 2"/>
    <property type="match status" value="1"/>
</dbReference>
<sequence>MSYETCSCGHGSAEAREIDRRPSRERGRRACCAPIFLDRPVWYHYLDWVVQNFYAQESARPRAYYQHLQTMPRIKEFEPEEALDRALDLFWRRGYEGTSLRDLLEHMEISRQSLYDTFGDKRSLFLKVLARYEALAVEGMLDTLTRTGWSRPIERPLTALVAIRGFFELFLAEVVLDRDRGSCLMANTAIEVGPADPEIQAVVRAYFVRVEDALHAALARAHEAGELPAGSEPRALARHLVNTLYGLGIMSRSGASRAALRQMLDVGLSVLAA</sequence>
<protein>
    <submittedName>
        <fullName evidence="6">Transcriptional regulator, TetR family</fullName>
    </submittedName>
</protein>
<accession>A0A1I2AD78</accession>
<gene>
    <name evidence="6" type="ORF">SAMN02745121_04192</name>
</gene>